<evidence type="ECO:0000256" key="1">
    <source>
        <dbReference type="ARBA" id="ARBA00023015"/>
    </source>
</evidence>
<evidence type="ECO:0000259" key="5">
    <source>
        <dbReference type="PROSITE" id="PS50043"/>
    </source>
</evidence>
<name>A0ABQ5YTF3_9BURK</name>
<evidence type="ECO:0000256" key="2">
    <source>
        <dbReference type="ARBA" id="ARBA00023125"/>
    </source>
</evidence>
<dbReference type="PANTHER" id="PTHR44688:SF16">
    <property type="entry name" value="DNA-BINDING TRANSCRIPTIONAL ACTIVATOR DEVR_DOSR"/>
    <property type="match status" value="1"/>
</dbReference>
<feature type="region of interest" description="Disordered" evidence="4">
    <location>
        <begin position="153"/>
        <end position="177"/>
    </location>
</feature>
<dbReference type="Proteomes" id="UP001156664">
    <property type="component" value="Unassembled WGS sequence"/>
</dbReference>
<evidence type="ECO:0000256" key="4">
    <source>
        <dbReference type="SAM" id="MobiDB-lite"/>
    </source>
</evidence>
<sequence length="242" mass="26800">MNLRTDWPSQLHMGGTMKDNNGMKPDSVVRSETPRIPSAQAPRAVSLQPMFVTNRTTLQEIDNHLATAETRIVVVTIEASNNHGIEVVNHLGSHFRDVRIVLVCEGSTETILSLSFRPGVWACVGRRSSVETLREAIDAVATGQRYVAPELTTATQEQARNTQSAESRSTIQIESSEETSLTRREKQVLSLIAQGKPRREIAELLKVSPRTIDAYRARLLQKLDLHSSVQLVKYAMSAGMAN</sequence>
<dbReference type="RefSeq" id="WP_284281289.1">
    <property type="nucleotide sequence ID" value="NZ_BSOJ01000015.1"/>
</dbReference>
<keyword evidence="7" id="KW-1185">Reference proteome</keyword>
<evidence type="ECO:0000256" key="3">
    <source>
        <dbReference type="ARBA" id="ARBA00023163"/>
    </source>
</evidence>
<dbReference type="SUPFAM" id="SSF52172">
    <property type="entry name" value="CheY-like"/>
    <property type="match status" value="1"/>
</dbReference>
<dbReference type="InterPro" id="IPR011006">
    <property type="entry name" value="CheY-like_superfamily"/>
</dbReference>
<dbReference type="Gene3D" id="1.10.10.10">
    <property type="entry name" value="Winged helix-like DNA-binding domain superfamily/Winged helix DNA-binding domain"/>
    <property type="match status" value="1"/>
</dbReference>
<comment type="caution">
    <text evidence="6">The sequence shown here is derived from an EMBL/GenBank/DDBJ whole genome shotgun (WGS) entry which is preliminary data.</text>
</comment>
<dbReference type="PROSITE" id="PS50043">
    <property type="entry name" value="HTH_LUXR_2"/>
    <property type="match status" value="1"/>
</dbReference>
<dbReference type="PANTHER" id="PTHR44688">
    <property type="entry name" value="DNA-BINDING TRANSCRIPTIONAL ACTIVATOR DEVR_DOSR"/>
    <property type="match status" value="1"/>
</dbReference>
<proteinExistence type="predicted"/>
<dbReference type="InterPro" id="IPR036388">
    <property type="entry name" value="WH-like_DNA-bd_sf"/>
</dbReference>
<evidence type="ECO:0000313" key="6">
    <source>
        <dbReference type="EMBL" id="GLR26655.1"/>
    </source>
</evidence>
<dbReference type="Pfam" id="PF00196">
    <property type="entry name" value="GerE"/>
    <property type="match status" value="1"/>
</dbReference>
<dbReference type="PRINTS" id="PR00038">
    <property type="entry name" value="HTHLUXR"/>
</dbReference>
<dbReference type="CDD" id="cd06170">
    <property type="entry name" value="LuxR_C_like"/>
    <property type="match status" value="1"/>
</dbReference>
<dbReference type="InterPro" id="IPR000792">
    <property type="entry name" value="Tscrpt_reg_LuxR_C"/>
</dbReference>
<accession>A0ABQ5YTF3</accession>
<gene>
    <name evidence="6" type="ORF">GCM10007875_17450</name>
</gene>
<keyword evidence="1" id="KW-0805">Transcription regulation</keyword>
<feature type="region of interest" description="Disordered" evidence="4">
    <location>
        <begin position="1"/>
        <end position="26"/>
    </location>
</feature>
<dbReference type="SUPFAM" id="SSF46894">
    <property type="entry name" value="C-terminal effector domain of the bipartite response regulators"/>
    <property type="match status" value="1"/>
</dbReference>
<keyword evidence="3" id="KW-0804">Transcription</keyword>
<feature type="compositionally biased region" description="Polar residues" evidence="4">
    <location>
        <begin position="153"/>
        <end position="165"/>
    </location>
</feature>
<feature type="domain" description="HTH luxR-type" evidence="5">
    <location>
        <begin position="174"/>
        <end position="239"/>
    </location>
</feature>
<protein>
    <recommendedName>
        <fullName evidence="5">HTH luxR-type domain-containing protein</fullName>
    </recommendedName>
</protein>
<organism evidence="6 7">
    <name type="scientific">Limnobacter litoralis</name>
    <dbReference type="NCBI Taxonomy" id="481366"/>
    <lineage>
        <taxon>Bacteria</taxon>
        <taxon>Pseudomonadati</taxon>
        <taxon>Pseudomonadota</taxon>
        <taxon>Betaproteobacteria</taxon>
        <taxon>Burkholderiales</taxon>
        <taxon>Burkholderiaceae</taxon>
        <taxon>Limnobacter</taxon>
    </lineage>
</organism>
<dbReference type="Gene3D" id="3.40.50.2300">
    <property type="match status" value="1"/>
</dbReference>
<dbReference type="InterPro" id="IPR016032">
    <property type="entry name" value="Sig_transdc_resp-reg_C-effctor"/>
</dbReference>
<evidence type="ECO:0000313" key="7">
    <source>
        <dbReference type="Proteomes" id="UP001156664"/>
    </source>
</evidence>
<keyword evidence="2" id="KW-0238">DNA-binding</keyword>
<reference evidence="7" key="1">
    <citation type="journal article" date="2019" name="Int. J. Syst. Evol. Microbiol.">
        <title>The Global Catalogue of Microorganisms (GCM) 10K type strain sequencing project: providing services to taxonomists for standard genome sequencing and annotation.</title>
        <authorList>
            <consortium name="The Broad Institute Genomics Platform"/>
            <consortium name="The Broad Institute Genome Sequencing Center for Infectious Disease"/>
            <person name="Wu L."/>
            <person name="Ma J."/>
        </authorList>
    </citation>
    <scope>NUCLEOTIDE SEQUENCE [LARGE SCALE GENOMIC DNA]</scope>
    <source>
        <strain evidence="7">NBRC 105857</strain>
    </source>
</reference>
<dbReference type="EMBL" id="BSOJ01000015">
    <property type="protein sequence ID" value="GLR26655.1"/>
    <property type="molecule type" value="Genomic_DNA"/>
</dbReference>
<dbReference type="SMART" id="SM00421">
    <property type="entry name" value="HTH_LUXR"/>
    <property type="match status" value="1"/>
</dbReference>